<dbReference type="Proteomes" id="UP000281128">
    <property type="component" value="Unassembled WGS sequence"/>
</dbReference>
<name>A0A3A8AW61_9RHOB</name>
<proteinExistence type="predicted"/>
<feature type="domain" description="Gp5/Type VI secretion system Vgr protein OB-fold" evidence="1">
    <location>
        <begin position="8"/>
        <end position="82"/>
    </location>
</feature>
<keyword evidence="3" id="KW-1185">Reference proteome</keyword>
<dbReference type="AlphaFoldDB" id="A0A3A8AW61"/>
<reference evidence="2 3" key="1">
    <citation type="submission" date="2018-09" db="EMBL/GenBank/DDBJ databases">
        <title>Roseovarius spongiae sp. nov., isolated from a marine sponge.</title>
        <authorList>
            <person name="Zhuang L."/>
            <person name="Luo L."/>
        </authorList>
    </citation>
    <scope>NUCLEOTIDE SEQUENCE [LARGE SCALE GENOMIC DNA]</scope>
    <source>
        <strain evidence="2 3">HN-E21</strain>
    </source>
</reference>
<gene>
    <name evidence="2" type="ORF">D6850_08440</name>
</gene>
<evidence type="ECO:0000313" key="3">
    <source>
        <dbReference type="Proteomes" id="UP000281128"/>
    </source>
</evidence>
<dbReference type="OrthoDB" id="9762420at2"/>
<organism evidence="2 3">
    <name type="scientific">Roseovarius spongiae</name>
    <dbReference type="NCBI Taxonomy" id="2320272"/>
    <lineage>
        <taxon>Bacteria</taxon>
        <taxon>Pseudomonadati</taxon>
        <taxon>Pseudomonadota</taxon>
        <taxon>Alphaproteobacteria</taxon>
        <taxon>Rhodobacterales</taxon>
        <taxon>Roseobacteraceae</taxon>
        <taxon>Roseovarius</taxon>
    </lineage>
</organism>
<dbReference type="InterPro" id="IPR037026">
    <property type="entry name" value="Vgr_OB-fold_dom_sf"/>
</dbReference>
<dbReference type="Pfam" id="PF04717">
    <property type="entry name" value="Phage_base_V"/>
    <property type="match status" value="1"/>
</dbReference>
<accession>A0A3A8AW61</accession>
<dbReference type="SUPFAM" id="SSF69255">
    <property type="entry name" value="gp5 N-terminal domain-like"/>
    <property type="match status" value="1"/>
</dbReference>
<dbReference type="Gene3D" id="2.40.50.230">
    <property type="entry name" value="Gp5 N-terminal domain"/>
    <property type="match status" value="1"/>
</dbReference>
<dbReference type="EMBL" id="RAPE01000002">
    <property type="protein sequence ID" value="RKF14890.1"/>
    <property type="molecule type" value="Genomic_DNA"/>
</dbReference>
<evidence type="ECO:0000313" key="2">
    <source>
        <dbReference type="EMBL" id="RKF14890.1"/>
    </source>
</evidence>
<sequence length="171" mass="18166">MKTREGLVTGLVIEVDDPDDLGRVRVQMPGEPGRSDTAWAPVAAPMAGNDRGMFFAPELEDEVVIGFLGGDPEQPVILGYTWNGVDKPPTPHPRERIIRSKNGHTIRLIDSPPGAEGAGTIAIEDANGNRIVLSNGKIVLKALALIELDAPIVRIKGPGRDRVVNVGGAVI</sequence>
<evidence type="ECO:0000259" key="1">
    <source>
        <dbReference type="Pfam" id="PF04717"/>
    </source>
</evidence>
<comment type="caution">
    <text evidence="2">The sequence shown here is derived from an EMBL/GenBank/DDBJ whole genome shotgun (WGS) entry which is preliminary data.</text>
</comment>
<dbReference type="RefSeq" id="WP_121165812.1">
    <property type="nucleotide sequence ID" value="NZ_RAPE01000002.1"/>
</dbReference>
<protein>
    <recommendedName>
        <fullName evidence="1">Gp5/Type VI secretion system Vgr protein OB-fold domain-containing protein</fullName>
    </recommendedName>
</protein>
<dbReference type="InterPro" id="IPR006531">
    <property type="entry name" value="Gp5/Vgr_OB"/>
</dbReference>